<dbReference type="Pfam" id="PF09361">
    <property type="entry name" value="Phasin_2"/>
    <property type="match status" value="1"/>
</dbReference>
<accession>A0A5B8R6I6</accession>
<dbReference type="InterPro" id="IPR018968">
    <property type="entry name" value="Phasin"/>
</dbReference>
<protein>
    <recommendedName>
        <fullName evidence="1">Phasin domain-containing protein</fullName>
    </recommendedName>
</protein>
<gene>
    <name evidence="2" type="ORF">KBTEX_00594</name>
</gene>
<evidence type="ECO:0000259" key="1">
    <source>
        <dbReference type="Pfam" id="PF09361"/>
    </source>
</evidence>
<feature type="domain" description="Phasin" evidence="1">
    <location>
        <begin position="13"/>
        <end position="109"/>
    </location>
</feature>
<proteinExistence type="predicted"/>
<evidence type="ECO:0000313" key="2">
    <source>
        <dbReference type="EMBL" id="QEA04286.1"/>
    </source>
</evidence>
<name>A0A5B8R6I6_9ZZZZ</name>
<organism evidence="2">
    <name type="scientific">uncultured organism</name>
    <dbReference type="NCBI Taxonomy" id="155900"/>
    <lineage>
        <taxon>unclassified sequences</taxon>
        <taxon>environmental samples</taxon>
    </lineage>
</organism>
<sequence>MTNTNFSQFTEQFEKTVLGPMRAYATMAVDHFEKLSEVQYDAAKAYTEFGIQQVRSAMDIKDASDVQSYWQQQQKAAETIRDRVKGDAEKVVALNQEFAEKAQKAVQENAKTVSQAAGTK</sequence>
<dbReference type="EMBL" id="MN079082">
    <property type="protein sequence ID" value="QEA04286.1"/>
    <property type="molecule type" value="Genomic_DNA"/>
</dbReference>
<dbReference type="AlphaFoldDB" id="A0A5B8R6I6"/>
<reference evidence="2" key="1">
    <citation type="submission" date="2019-06" db="EMBL/GenBank/DDBJ databases">
        <authorList>
            <person name="Murdoch R.W."/>
            <person name="Fathepure B."/>
        </authorList>
    </citation>
    <scope>NUCLEOTIDE SEQUENCE</scope>
</reference>